<keyword evidence="2" id="KW-1185">Reference proteome</keyword>
<name>A0A2H9U1C2_9GAMM</name>
<comment type="caution">
    <text evidence="1">The sequence shown here is derived from an EMBL/GenBank/DDBJ whole genome shotgun (WGS) entry which is preliminary data.</text>
</comment>
<protein>
    <submittedName>
        <fullName evidence="1">Uncharacterized protein</fullName>
    </submittedName>
</protein>
<reference evidence="1 2" key="1">
    <citation type="submission" date="2017-11" db="EMBL/GenBank/DDBJ databases">
        <title>Draft genome sequence of environmental isolate Aeromonas cavernicola sp. nov. MDC 2508.</title>
        <authorList>
            <person name="Colston S.M."/>
            <person name="Navarro A."/>
            <person name="Martinez-Murcia A.J."/>
            <person name="Graf J."/>
        </authorList>
    </citation>
    <scope>NUCLEOTIDE SEQUENCE [LARGE SCALE GENOMIC DNA]</scope>
    <source>
        <strain evidence="1 2">MDC 2508</strain>
    </source>
</reference>
<organism evidence="1 2">
    <name type="scientific">Aeromonas cavernicola</name>
    <dbReference type="NCBI Taxonomy" id="1006623"/>
    <lineage>
        <taxon>Bacteria</taxon>
        <taxon>Pseudomonadati</taxon>
        <taxon>Pseudomonadota</taxon>
        <taxon>Gammaproteobacteria</taxon>
        <taxon>Aeromonadales</taxon>
        <taxon>Aeromonadaceae</taxon>
        <taxon>Aeromonas</taxon>
    </lineage>
</organism>
<dbReference type="EMBL" id="PGGC01000165">
    <property type="protein sequence ID" value="PJG57821.1"/>
    <property type="molecule type" value="Genomic_DNA"/>
</dbReference>
<evidence type="ECO:0000313" key="1">
    <source>
        <dbReference type="EMBL" id="PJG57821.1"/>
    </source>
</evidence>
<evidence type="ECO:0000313" key="2">
    <source>
        <dbReference type="Proteomes" id="UP000235861"/>
    </source>
</evidence>
<sequence length="59" mass="6377">MVQDLVIAASPAAWRGTGLPMREGRIKIEPLSRQGKIVVINHARPLRCLSGEALTNAVD</sequence>
<dbReference type="Proteomes" id="UP000235861">
    <property type="component" value="Unassembled WGS sequence"/>
</dbReference>
<accession>A0A2H9U1C2</accession>
<proteinExistence type="predicted"/>
<gene>
    <name evidence="1" type="ORF">CUC53_15980</name>
</gene>
<dbReference type="AlphaFoldDB" id="A0A2H9U1C2"/>